<protein>
    <recommendedName>
        <fullName evidence="9">mRNA export factor GLE1</fullName>
    </recommendedName>
    <alternativeName>
        <fullName evidence="10">Nucleoporin GLE1</fullName>
    </alternativeName>
</protein>
<feature type="region of interest" description="Disordered" evidence="11">
    <location>
        <begin position="117"/>
        <end position="188"/>
    </location>
</feature>
<keyword evidence="6" id="KW-0811">Translocation</keyword>
<evidence type="ECO:0000256" key="10">
    <source>
        <dbReference type="ARBA" id="ARBA00029983"/>
    </source>
</evidence>
<evidence type="ECO:0000256" key="6">
    <source>
        <dbReference type="ARBA" id="ARBA00023010"/>
    </source>
</evidence>
<evidence type="ECO:0000256" key="8">
    <source>
        <dbReference type="ARBA" id="ARBA00023242"/>
    </source>
</evidence>
<evidence type="ECO:0000256" key="4">
    <source>
        <dbReference type="ARBA" id="ARBA00022816"/>
    </source>
</evidence>
<keyword evidence="7" id="KW-0906">Nuclear pore complex</keyword>
<dbReference type="GO" id="GO:0005543">
    <property type="term" value="F:phospholipid binding"/>
    <property type="evidence" value="ECO:0007669"/>
    <property type="project" value="TreeGrafter"/>
</dbReference>
<organism evidence="12 13">
    <name type="scientific">Penicillium ucsense</name>
    <dbReference type="NCBI Taxonomy" id="2839758"/>
    <lineage>
        <taxon>Eukaryota</taxon>
        <taxon>Fungi</taxon>
        <taxon>Dikarya</taxon>
        <taxon>Ascomycota</taxon>
        <taxon>Pezizomycotina</taxon>
        <taxon>Eurotiomycetes</taxon>
        <taxon>Eurotiomycetidae</taxon>
        <taxon>Eurotiales</taxon>
        <taxon>Aspergillaceae</taxon>
        <taxon>Penicillium</taxon>
    </lineage>
</organism>
<reference evidence="12" key="1">
    <citation type="journal article" date="2020" name="Front. Microbiol.">
        <title>Gene regulatory networks of Penicillium echinulatum 2HH and Penicillium oxalicum 114-2 inferred by a computational biology approach.</title>
        <authorList>
            <person name="Lenz A.R."/>
            <person name="Galan-Vasquez E."/>
            <person name="Balbinot E."/>
            <person name="De Abreu F.P."/>
            <person name="De Oliveira N.S."/>
            <person name="Da Rosa L.O."/>
            <person name="De Avila E Silva S."/>
            <person name="Camassola M."/>
            <person name="Dillon A.J.P."/>
            <person name="Perez-Rueda E."/>
        </authorList>
    </citation>
    <scope>NUCLEOTIDE SEQUENCE</scope>
    <source>
        <strain evidence="12">S1M29</strain>
    </source>
</reference>
<dbReference type="InterPro" id="IPR038506">
    <property type="entry name" value="GLE1-like_sf"/>
</dbReference>
<evidence type="ECO:0000256" key="9">
    <source>
        <dbReference type="ARBA" id="ARBA00026227"/>
    </source>
</evidence>
<gene>
    <name evidence="12" type="ORF">PECM_002818</name>
</gene>
<sequence>MTRRQTISAPLDSPTRQLILELAQDLAQVSLFNDDLRRVHEYERKTYYEELDRIDREREAVHTAALDKVAAFHDRVRQQAEATLAAHLRAEEEARRRAEDAARKERERLERIEREKAEQLRRQQEEASRLAAEKKAKEEAAKRAADEAERARKAAQEEKARRQREESERAETRKRQQDEADKRAQREAEQQAIVLAQGKIGPRGLTAEETRIQDRYVEVHQTLKQMREWLRGLGTENPPLKQAMGDIRRSIKKCVGQLRDGKGTNKAQTAQIKAELDKACQMAEPTIDIRGFMAFPPPEVAQTEHKVPAMMIYALNMFAKALISALITEASINPDHAEPIGILAAQIFSMDTFMFQGIPMSDILLAKYRVVCPSLWGSTGNDKTDSGRQALGWWREEAGGPFVSEQTHMDRMTALGAGFAALTLRNFGKTQRRNPFPNTLFWSSLQKILSIPSAELQDTQIALLFAMLRGSSERILGFFGHFGLFLMRRAIVELPAALPRQTMIVNQLKLLQETYARDMNLVL</sequence>
<name>A0A8J8W4V1_9EURO</name>
<dbReference type="PANTHER" id="PTHR12960:SF0">
    <property type="entry name" value="MRNA EXPORT FACTOR GLE1"/>
    <property type="match status" value="1"/>
</dbReference>
<evidence type="ECO:0000313" key="12">
    <source>
        <dbReference type="EMBL" id="KAF7718149.1"/>
    </source>
</evidence>
<dbReference type="Gene3D" id="1.25.40.510">
    <property type="entry name" value="GLE1-like"/>
    <property type="match status" value="1"/>
</dbReference>
<accession>A0A8J8W4V1</accession>
<dbReference type="Pfam" id="PF07817">
    <property type="entry name" value="GLE1"/>
    <property type="match status" value="1"/>
</dbReference>
<keyword evidence="5" id="KW-0653">Protein transport</keyword>
<comment type="subcellular location">
    <subcellularLocation>
        <location evidence="1">Nucleus</location>
        <location evidence="1">Nuclear pore complex</location>
    </subcellularLocation>
</comment>
<dbReference type="FunFam" id="1.25.40.510:FF:000004">
    <property type="entry name" value="Putative RNA export mediator Gle1"/>
    <property type="match status" value="1"/>
</dbReference>
<keyword evidence="13" id="KW-1185">Reference proteome</keyword>
<evidence type="ECO:0000256" key="7">
    <source>
        <dbReference type="ARBA" id="ARBA00023132"/>
    </source>
</evidence>
<keyword evidence="3" id="KW-0813">Transport</keyword>
<dbReference type="PANTHER" id="PTHR12960">
    <property type="entry name" value="GLE-1-RELATED"/>
    <property type="match status" value="1"/>
</dbReference>
<dbReference type="OrthoDB" id="420884at2759"/>
<proteinExistence type="inferred from homology"/>
<dbReference type="GO" id="GO:0015031">
    <property type="term" value="P:protein transport"/>
    <property type="evidence" value="ECO:0007669"/>
    <property type="project" value="UniProtKB-KW"/>
</dbReference>
<keyword evidence="4" id="KW-0509">mRNA transport</keyword>
<dbReference type="GO" id="GO:0044614">
    <property type="term" value="C:nuclear pore cytoplasmic filaments"/>
    <property type="evidence" value="ECO:0007669"/>
    <property type="project" value="TreeGrafter"/>
</dbReference>
<evidence type="ECO:0000256" key="1">
    <source>
        <dbReference type="ARBA" id="ARBA00004567"/>
    </source>
</evidence>
<evidence type="ECO:0000256" key="5">
    <source>
        <dbReference type="ARBA" id="ARBA00022927"/>
    </source>
</evidence>
<evidence type="ECO:0000313" key="13">
    <source>
        <dbReference type="Proteomes" id="UP000631181"/>
    </source>
</evidence>
<evidence type="ECO:0000256" key="11">
    <source>
        <dbReference type="SAM" id="MobiDB-lite"/>
    </source>
</evidence>
<dbReference type="Proteomes" id="UP000631181">
    <property type="component" value="Unassembled WGS sequence"/>
</dbReference>
<evidence type="ECO:0000256" key="3">
    <source>
        <dbReference type="ARBA" id="ARBA00022448"/>
    </source>
</evidence>
<dbReference type="GO" id="GO:0005737">
    <property type="term" value="C:cytoplasm"/>
    <property type="evidence" value="ECO:0007669"/>
    <property type="project" value="TreeGrafter"/>
</dbReference>
<comment type="similarity">
    <text evidence="2">Belongs to the GLE1 family.</text>
</comment>
<evidence type="ECO:0000256" key="2">
    <source>
        <dbReference type="ARBA" id="ARBA00011056"/>
    </source>
</evidence>
<dbReference type="GO" id="GO:0000822">
    <property type="term" value="F:inositol hexakisphosphate binding"/>
    <property type="evidence" value="ECO:0007669"/>
    <property type="project" value="TreeGrafter"/>
</dbReference>
<dbReference type="GO" id="GO:0016973">
    <property type="term" value="P:poly(A)+ mRNA export from nucleus"/>
    <property type="evidence" value="ECO:0007669"/>
    <property type="project" value="InterPro"/>
</dbReference>
<dbReference type="EMBL" id="WIWV01000018">
    <property type="protein sequence ID" value="KAF7718149.1"/>
    <property type="molecule type" value="Genomic_DNA"/>
</dbReference>
<dbReference type="AlphaFoldDB" id="A0A8J8W4V1"/>
<comment type="caution">
    <text evidence="12">The sequence shown here is derived from an EMBL/GenBank/DDBJ whole genome shotgun (WGS) entry which is preliminary data.</text>
</comment>
<dbReference type="InterPro" id="IPR012476">
    <property type="entry name" value="GLE1"/>
</dbReference>
<keyword evidence="8" id="KW-0539">Nucleus</keyword>
<dbReference type="GO" id="GO:0031369">
    <property type="term" value="F:translation initiation factor binding"/>
    <property type="evidence" value="ECO:0007669"/>
    <property type="project" value="TreeGrafter"/>
</dbReference>